<sequence length="169" mass="19143">MDIFSGIGKSFEDLSQQVKDLGKRSIYEAKEASKATKLRIRIRELENMIAEQYRHLGEVYYMEMREQSHLTDSSSSELLLAIDELQKERAALQNQIDSKALDVEDLPMQCLRCGQGLTEGTNFCPNCGTKVESIPHTKEVPDFIECKNCHFETERGATYCPRCGAPMQG</sequence>
<dbReference type="Pfam" id="PF12773">
    <property type="entry name" value="DZR"/>
    <property type="match status" value="1"/>
</dbReference>
<keyword evidence="4" id="KW-1185">Reference proteome</keyword>
<organism evidence="3 4">
    <name type="scientific">Aedoeadaptatus ivorii</name>
    <dbReference type="NCBI Taxonomy" id="54006"/>
    <lineage>
        <taxon>Bacteria</taxon>
        <taxon>Bacillati</taxon>
        <taxon>Bacillota</taxon>
        <taxon>Tissierellia</taxon>
        <taxon>Tissierellales</taxon>
        <taxon>Peptoniphilaceae</taxon>
        <taxon>Aedoeadaptatus</taxon>
    </lineage>
</organism>
<protein>
    <submittedName>
        <fullName evidence="3">Double zinc ribbon</fullName>
    </submittedName>
</protein>
<keyword evidence="1" id="KW-0175">Coiled coil</keyword>
<dbReference type="InterPro" id="IPR024064">
    <property type="entry name" value="FdhE-like_sf"/>
</dbReference>
<dbReference type="KEGG" id="piv:NCTC13079_01069"/>
<evidence type="ECO:0000256" key="1">
    <source>
        <dbReference type="SAM" id="Coils"/>
    </source>
</evidence>
<dbReference type="AlphaFoldDB" id="A0A3S4Y7J7"/>
<dbReference type="OrthoDB" id="1696133at2"/>
<dbReference type="RefSeq" id="WP_126465635.1">
    <property type="nucleotide sequence ID" value="NZ_LR134523.1"/>
</dbReference>
<evidence type="ECO:0000313" key="3">
    <source>
        <dbReference type="EMBL" id="VEJ35881.1"/>
    </source>
</evidence>
<accession>A0A3S4Y7J7</accession>
<gene>
    <name evidence="3" type="ORF">NCTC13079_01069</name>
</gene>
<dbReference type="InterPro" id="IPR025874">
    <property type="entry name" value="DZR"/>
</dbReference>
<feature type="coiled-coil region" evidence="1">
    <location>
        <begin position="75"/>
        <end position="102"/>
    </location>
</feature>
<name>A0A3S4Y7J7_9FIRM</name>
<feature type="domain" description="DZANK-type" evidence="2">
    <location>
        <begin position="110"/>
        <end position="164"/>
    </location>
</feature>
<reference evidence="3 4" key="1">
    <citation type="submission" date="2018-12" db="EMBL/GenBank/DDBJ databases">
        <authorList>
            <consortium name="Pathogen Informatics"/>
        </authorList>
    </citation>
    <scope>NUCLEOTIDE SEQUENCE [LARGE SCALE GENOMIC DNA]</scope>
    <source>
        <strain evidence="3 4">NCTC13079</strain>
    </source>
</reference>
<evidence type="ECO:0000313" key="4">
    <source>
        <dbReference type="Proteomes" id="UP000269544"/>
    </source>
</evidence>
<evidence type="ECO:0000259" key="2">
    <source>
        <dbReference type="Pfam" id="PF12773"/>
    </source>
</evidence>
<dbReference type="Proteomes" id="UP000269544">
    <property type="component" value="Chromosome"/>
</dbReference>
<dbReference type="EMBL" id="LR134523">
    <property type="protein sequence ID" value="VEJ35881.1"/>
    <property type="molecule type" value="Genomic_DNA"/>
</dbReference>
<dbReference type="SUPFAM" id="SSF144020">
    <property type="entry name" value="FdhE-like"/>
    <property type="match status" value="1"/>
</dbReference>
<proteinExistence type="predicted"/>